<dbReference type="Proteomes" id="UP000087171">
    <property type="component" value="Chromosome Ca6"/>
</dbReference>
<reference evidence="4" key="2">
    <citation type="submission" date="2025-08" db="UniProtKB">
        <authorList>
            <consortium name="RefSeq"/>
        </authorList>
    </citation>
    <scope>IDENTIFICATION</scope>
    <source>
        <tissue evidence="4">Etiolated seedlings</tissue>
    </source>
</reference>
<reference evidence="3" key="1">
    <citation type="journal article" date="2013" name="Nat. Biotechnol.">
        <title>Draft genome sequence of chickpea (Cicer arietinum) provides a resource for trait improvement.</title>
        <authorList>
            <person name="Varshney R.K."/>
            <person name="Song C."/>
            <person name="Saxena R.K."/>
            <person name="Azam S."/>
            <person name="Yu S."/>
            <person name="Sharpe A.G."/>
            <person name="Cannon S."/>
            <person name="Baek J."/>
            <person name="Rosen B.D."/>
            <person name="Tar'an B."/>
            <person name="Millan T."/>
            <person name="Zhang X."/>
            <person name="Ramsay L.D."/>
            <person name="Iwata A."/>
            <person name="Wang Y."/>
            <person name="Nelson W."/>
            <person name="Farmer A.D."/>
            <person name="Gaur P.M."/>
            <person name="Soderlund C."/>
            <person name="Penmetsa R.V."/>
            <person name="Xu C."/>
            <person name="Bharti A.K."/>
            <person name="He W."/>
            <person name="Winter P."/>
            <person name="Zhao S."/>
            <person name="Hane J.K."/>
            <person name="Carrasquilla-Garcia N."/>
            <person name="Condie J.A."/>
            <person name="Upadhyaya H.D."/>
            <person name="Luo M.C."/>
            <person name="Thudi M."/>
            <person name="Gowda C.L."/>
            <person name="Singh N.P."/>
            <person name="Lichtenzveig J."/>
            <person name="Gali K.K."/>
            <person name="Rubio J."/>
            <person name="Nadarajan N."/>
            <person name="Dolezel J."/>
            <person name="Bansal K.C."/>
            <person name="Xu X."/>
            <person name="Edwards D."/>
            <person name="Zhang G."/>
            <person name="Kahl G."/>
            <person name="Gil J."/>
            <person name="Singh K.B."/>
            <person name="Datta S.K."/>
            <person name="Jackson S.A."/>
            <person name="Wang J."/>
            <person name="Cook D.R."/>
        </authorList>
    </citation>
    <scope>NUCLEOTIDE SEQUENCE [LARGE SCALE GENOMIC DNA]</scope>
    <source>
        <strain evidence="3">cv. CDC Frontier</strain>
    </source>
</reference>
<evidence type="ECO:0000313" key="3">
    <source>
        <dbReference type="Proteomes" id="UP000087171"/>
    </source>
</evidence>
<dbReference type="SUPFAM" id="SSF49785">
    <property type="entry name" value="Galactose-binding domain-like"/>
    <property type="match status" value="1"/>
</dbReference>
<dbReference type="InterPro" id="IPR016040">
    <property type="entry name" value="NAD(P)-bd_dom"/>
</dbReference>
<dbReference type="Pfam" id="PF13460">
    <property type="entry name" value="NAD_binding_10"/>
    <property type="match status" value="2"/>
</dbReference>
<dbReference type="Gene3D" id="3.40.50.720">
    <property type="entry name" value="NAD(P)-binding Rossmann-like Domain"/>
    <property type="match status" value="2"/>
</dbReference>
<feature type="domain" description="NADH:ubiquinone oxidoreductase intermediate-associated protein 30" evidence="1">
    <location>
        <begin position="266"/>
        <end position="430"/>
    </location>
</feature>
<dbReference type="STRING" id="3827.A0A1S2YH04"/>
<dbReference type="FunFam" id="3.40.50.720:FF:000344">
    <property type="entry name" value="NAD(P)-binding Rossmann-fold superfamily protein"/>
    <property type="match status" value="1"/>
</dbReference>
<dbReference type="GeneID" id="101492899"/>
<feature type="domain" description="NAD(P)-binding" evidence="2">
    <location>
        <begin position="131"/>
        <end position="247"/>
    </location>
</feature>
<dbReference type="SUPFAM" id="SSF51735">
    <property type="entry name" value="NAD(P)-binding Rossmann-fold domains"/>
    <property type="match status" value="1"/>
</dbReference>
<sequence>MELCSTTLSFSPSTSLLNFQSPIFPKKNFCQKISNPTLHKPFFQIYGKPQTLIYERKSTRLSPRRAYRAFISAEAGKQNWDFGRFIKTLYFFNGPPSPAKFFDFLVGKLSGPSASELVTSMGTSDIVLVAGATGGVGRRVVDELRKRGIPVRVLVRNEEKARRMLGSDVDLVVGDITKDSTLIPEYFKGVKKVINAVSVIVGPKEGDTPDRAKYSQGIKFFEPEIKGDSPEKVEYVGMRNLIKAVKKNLGLRRGKLLFGFEGDSYRQLSWGALDDVVMGGVSESTFQIDPNGSENGGAAGVFKGVVSTANNGGFTSIRTKNFSEPEDLSAYDGLEFRLKGDGRRYKVIIRTSLDWDALGYTGGIDTEKGKWQSIRLPFSSLRPIFRARTVTDAPPFDPSNVASLQLMFSKFEYDGKLNETFVEGPFELPVSSIRAYIKDPITPRFVHVSSAGVTRPERPGLDLSKQPPAVRLNKELDYILTFKLKGEDLIRESGIPYVIVRPCALTEEPAGADLIFDQGDNITGKIAREEIARMCVAALESPDACDKTFEVKSVVPFSEPFTVDPENPPPEKDYDIYFKNLKEGITGKEALQQNPLPV</sequence>
<evidence type="ECO:0000259" key="2">
    <source>
        <dbReference type="Pfam" id="PF13460"/>
    </source>
</evidence>
<dbReference type="PANTHER" id="PTHR15020">
    <property type="entry name" value="FLAVIN REDUCTASE-RELATED"/>
    <property type="match status" value="1"/>
</dbReference>
<dbReference type="AlphaFoldDB" id="A0A1S2YH04"/>
<dbReference type="Pfam" id="PF08547">
    <property type="entry name" value="CIA30"/>
    <property type="match status" value="1"/>
</dbReference>
<organism evidence="3 4">
    <name type="scientific">Cicer arietinum</name>
    <name type="common">Chickpea</name>
    <name type="synonym">Garbanzo</name>
    <dbReference type="NCBI Taxonomy" id="3827"/>
    <lineage>
        <taxon>Eukaryota</taxon>
        <taxon>Viridiplantae</taxon>
        <taxon>Streptophyta</taxon>
        <taxon>Embryophyta</taxon>
        <taxon>Tracheophyta</taxon>
        <taxon>Spermatophyta</taxon>
        <taxon>Magnoliopsida</taxon>
        <taxon>eudicotyledons</taxon>
        <taxon>Gunneridae</taxon>
        <taxon>Pentapetalae</taxon>
        <taxon>rosids</taxon>
        <taxon>fabids</taxon>
        <taxon>Fabales</taxon>
        <taxon>Fabaceae</taxon>
        <taxon>Papilionoideae</taxon>
        <taxon>50 kb inversion clade</taxon>
        <taxon>NPAAA clade</taxon>
        <taxon>Hologalegina</taxon>
        <taxon>IRL clade</taxon>
        <taxon>Cicereae</taxon>
        <taxon>Cicer</taxon>
    </lineage>
</organism>
<dbReference type="InterPro" id="IPR036291">
    <property type="entry name" value="NAD(P)-bd_dom_sf"/>
</dbReference>
<feature type="domain" description="NAD(P)-binding" evidence="2">
    <location>
        <begin position="443"/>
        <end position="542"/>
    </location>
</feature>
<dbReference type="eggNOG" id="KOG1203">
    <property type="taxonomic scope" value="Eukaryota"/>
</dbReference>
<dbReference type="PaxDb" id="3827-XP_004504280.1"/>
<gene>
    <name evidence="4" type="primary">LOC101492899</name>
</gene>
<dbReference type="InterPro" id="IPR008979">
    <property type="entry name" value="Galactose-bd-like_sf"/>
</dbReference>
<dbReference type="KEGG" id="cam:101492899"/>
<dbReference type="Gene3D" id="2.60.120.430">
    <property type="entry name" value="Galactose-binding lectin"/>
    <property type="match status" value="1"/>
</dbReference>
<accession>A0A1S2YH04</accession>
<evidence type="ECO:0000313" key="4">
    <source>
        <dbReference type="RefSeq" id="XP_004504280.1"/>
    </source>
</evidence>
<keyword evidence="3" id="KW-1185">Reference proteome</keyword>
<dbReference type="FunFam" id="3.40.50.720:FF:000377">
    <property type="entry name" value="NAD(P)-binding Rossmann-fold superfamily protein"/>
    <property type="match status" value="1"/>
</dbReference>
<proteinExistence type="predicted"/>
<evidence type="ECO:0000259" key="1">
    <source>
        <dbReference type="Pfam" id="PF08547"/>
    </source>
</evidence>
<protein>
    <submittedName>
        <fullName evidence="4">Uncharacterized protein LOC101492899 isoform X1</fullName>
    </submittedName>
</protein>
<dbReference type="RefSeq" id="XP_004504280.1">
    <property type="nucleotide sequence ID" value="XM_004504223.3"/>
</dbReference>
<dbReference type="OrthoDB" id="426386at2759"/>
<name>A0A1S2YH04_CICAR</name>
<dbReference type="InterPro" id="IPR013857">
    <property type="entry name" value="NADH-UbQ_OxRdtase-assoc_prot30"/>
</dbReference>
<dbReference type="SMR" id="A0A1S2YH04"/>
<dbReference type="PANTHER" id="PTHR15020:SF50">
    <property type="entry name" value="UPF0659 PROTEIN YMR090W"/>
    <property type="match status" value="1"/>
</dbReference>